<dbReference type="SMART" id="SM00020">
    <property type="entry name" value="Tryp_SPc"/>
    <property type="match status" value="2"/>
</dbReference>
<dbReference type="GO" id="GO:0004252">
    <property type="term" value="F:serine-type endopeptidase activity"/>
    <property type="evidence" value="ECO:0007669"/>
    <property type="project" value="InterPro"/>
</dbReference>
<dbReference type="InterPro" id="IPR043504">
    <property type="entry name" value="Peptidase_S1_PA_chymotrypsin"/>
</dbReference>
<accession>A0A6I8TE33</accession>
<dbReference type="InterPro" id="IPR009003">
    <property type="entry name" value="Peptidase_S1_PA"/>
</dbReference>
<dbReference type="EnsemblMetazoa" id="AAEL007106-RB">
    <property type="protein sequence ID" value="AAEL007106-PB"/>
    <property type="gene ID" value="AAEL007106"/>
</dbReference>
<organism evidence="5 6">
    <name type="scientific">Aedes aegypti</name>
    <name type="common">Yellowfever mosquito</name>
    <name type="synonym">Culex aegypti</name>
    <dbReference type="NCBI Taxonomy" id="7159"/>
    <lineage>
        <taxon>Eukaryota</taxon>
        <taxon>Metazoa</taxon>
        <taxon>Ecdysozoa</taxon>
        <taxon>Arthropoda</taxon>
        <taxon>Hexapoda</taxon>
        <taxon>Insecta</taxon>
        <taxon>Pterygota</taxon>
        <taxon>Neoptera</taxon>
        <taxon>Endopterygota</taxon>
        <taxon>Diptera</taxon>
        <taxon>Nematocera</taxon>
        <taxon>Culicoidea</taxon>
        <taxon>Culicidae</taxon>
        <taxon>Culicinae</taxon>
        <taxon>Aedini</taxon>
        <taxon>Aedes</taxon>
        <taxon>Stegomyia</taxon>
    </lineage>
</organism>
<feature type="domain" description="Peptidase S1" evidence="4">
    <location>
        <begin position="34"/>
        <end position="279"/>
    </location>
</feature>
<dbReference type="GO" id="GO:0006508">
    <property type="term" value="P:proteolysis"/>
    <property type="evidence" value="ECO:0007669"/>
    <property type="project" value="InterPro"/>
</dbReference>
<reference evidence="5" key="2">
    <citation type="submission" date="2020-05" db="UniProtKB">
        <authorList>
            <consortium name="EnsemblMetazoa"/>
        </authorList>
    </citation>
    <scope>IDENTIFICATION</scope>
    <source>
        <strain evidence="5">LVP_AGWG</strain>
    </source>
</reference>
<protein>
    <recommendedName>
        <fullName evidence="4">Peptidase S1 domain-containing protein</fullName>
    </recommendedName>
</protein>
<evidence type="ECO:0000256" key="1">
    <source>
        <dbReference type="ARBA" id="ARBA00023157"/>
    </source>
</evidence>
<dbReference type="OrthoDB" id="7750971at2759"/>
<evidence type="ECO:0000256" key="3">
    <source>
        <dbReference type="ARBA" id="ARBA00024195"/>
    </source>
</evidence>
<sequence length="601" mass="68404">MNGQIMFSIAILLFMFLQNAQMKYTTCGVMRNMEKNGSDVAKEPFGVWPWHVAVLNSSNGYVTSGAIISEWFVLTVAHATFTSKSVQKTPNEFVVAMGIRDLSDPQNFTKRTNISSITRYGGYDQRPGINDVALLKTATIISFNEHISNICLWPNYNMDQVNQESQMSIVGWGSPKEYGKSNIILSETNVTMSNFKICHEHSDILNGKVFCIVNINKTDICLENGAGGIYVRYKDVWYLRGMISSNELNTGSDNSCQNLQNLRFMELTYHQKWIERYALPKKHNLLGIEDCGIRIYSDSMKQLGPHQQPWITQLAYVFWGRFNVTDCHGVLIHPEFVVTSSKCTENREYRKLLHVILGASSIGKDLYDTTKQTIQAIEITEHLFSQTSSTFEFGFDINVLRLARKADITENVKPICLPSSVEPTSHYSMVAWNRGGEHPKQLKHSSMQAIPFHKCHTEYLKLGINITSEDYLACYKYCQISDVQGLQTCEVDKSQTCTTPLSGGPLFYTKHDGIHTYTYLAGIRSFGPASCQDDIFEVFNDIVSFREEIETLVIWKAWFDEEDDHLSYDIEDVSDTVHFELDEEGNILDENGNIWNIDDDK</sequence>
<dbReference type="InterPro" id="IPR051487">
    <property type="entry name" value="Ser/Thr_Proteases_Immune/Dev"/>
</dbReference>
<keyword evidence="1" id="KW-1015">Disulfide bond</keyword>
<name>A0A6I8TE33_AEDAE</name>
<dbReference type="AlphaFoldDB" id="A0A6I8TE33"/>
<keyword evidence="6" id="KW-1185">Reference proteome</keyword>
<evidence type="ECO:0000259" key="4">
    <source>
        <dbReference type="PROSITE" id="PS50240"/>
    </source>
</evidence>
<dbReference type="InParanoid" id="A0A6I8TE33"/>
<comment type="similarity">
    <text evidence="3">Belongs to the peptidase S1 family. CLIP subfamily.</text>
</comment>
<dbReference type="SUPFAM" id="SSF50494">
    <property type="entry name" value="Trypsin-like serine proteases"/>
    <property type="match status" value="2"/>
</dbReference>
<proteinExistence type="inferred from homology"/>
<evidence type="ECO:0000313" key="5">
    <source>
        <dbReference type="EnsemblMetazoa" id="AAEL007106-PB"/>
    </source>
</evidence>
<dbReference type="Proteomes" id="UP000008820">
    <property type="component" value="Chromosome 2"/>
</dbReference>
<feature type="domain" description="Peptidase S1" evidence="4">
    <location>
        <begin position="295"/>
        <end position="564"/>
    </location>
</feature>
<keyword evidence="2" id="KW-0325">Glycoprotein</keyword>
<dbReference type="Pfam" id="PF00089">
    <property type="entry name" value="Trypsin"/>
    <property type="match status" value="2"/>
</dbReference>
<dbReference type="PANTHER" id="PTHR24256">
    <property type="entry name" value="TRYPTASE-RELATED"/>
    <property type="match status" value="1"/>
</dbReference>
<dbReference type="PROSITE" id="PS50240">
    <property type="entry name" value="TRYPSIN_DOM"/>
    <property type="match status" value="2"/>
</dbReference>
<gene>
    <name evidence="5" type="primary">5568756</name>
</gene>
<dbReference type="Gene3D" id="2.40.10.10">
    <property type="entry name" value="Trypsin-like serine proteases"/>
    <property type="match status" value="2"/>
</dbReference>
<evidence type="ECO:0000313" key="6">
    <source>
        <dbReference type="Proteomes" id="UP000008820"/>
    </source>
</evidence>
<reference evidence="5 6" key="1">
    <citation type="submission" date="2017-06" db="EMBL/GenBank/DDBJ databases">
        <title>Aedes aegypti genome working group (AGWG) sequencing and assembly.</title>
        <authorList>
            <consortium name="Aedes aegypti Genome Working Group (AGWG)"/>
            <person name="Matthews B.J."/>
        </authorList>
    </citation>
    <scope>NUCLEOTIDE SEQUENCE [LARGE SCALE GENOMIC DNA]</scope>
    <source>
        <strain evidence="5 6">LVP_AGWG</strain>
    </source>
</reference>
<evidence type="ECO:0000256" key="2">
    <source>
        <dbReference type="ARBA" id="ARBA00023180"/>
    </source>
</evidence>
<dbReference type="InterPro" id="IPR001254">
    <property type="entry name" value="Trypsin_dom"/>
</dbReference>